<dbReference type="EMBL" id="AVOT02047161">
    <property type="protein sequence ID" value="MBW0542434.1"/>
    <property type="molecule type" value="Genomic_DNA"/>
</dbReference>
<dbReference type="AlphaFoldDB" id="A0A9Q3FP55"/>
<accession>A0A9Q3FP55</accession>
<evidence type="ECO:0000313" key="2">
    <source>
        <dbReference type="Proteomes" id="UP000765509"/>
    </source>
</evidence>
<sequence>MKYIIRRLCAYGMEYKDNEGYTHDWFTPLPAIKLAYNTIEHSTIGKSPSLVEKWRNTLLNLDHLKENLLTIHPTIKDLHDISKRECDTEAK</sequence>
<reference evidence="1" key="1">
    <citation type="submission" date="2021-03" db="EMBL/GenBank/DDBJ databases">
        <title>Draft genome sequence of rust myrtle Austropuccinia psidii MF-1, a brazilian biotype.</title>
        <authorList>
            <person name="Quecine M.C."/>
            <person name="Pachon D.M.R."/>
            <person name="Bonatelli M.L."/>
            <person name="Correr F.H."/>
            <person name="Franceschini L.M."/>
            <person name="Leite T.F."/>
            <person name="Margarido G.R.A."/>
            <person name="Almeida C.A."/>
            <person name="Ferrarezi J.A."/>
            <person name="Labate C.A."/>
        </authorList>
    </citation>
    <scope>NUCLEOTIDE SEQUENCE</scope>
    <source>
        <strain evidence="1">MF-1</strain>
    </source>
</reference>
<proteinExistence type="predicted"/>
<gene>
    <name evidence="1" type="ORF">O181_082149</name>
</gene>
<keyword evidence="2" id="KW-1185">Reference proteome</keyword>
<name>A0A9Q3FP55_9BASI</name>
<protein>
    <submittedName>
        <fullName evidence="1">Uncharacterized protein</fullName>
    </submittedName>
</protein>
<evidence type="ECO:0000313" key="1">
    <source>
        <dbReference type="EMBL" id="MBW0542434.1"/>
    </source>
</evidence>
<organism evidence="1 2">
    <name type="scientific">Austropuccinia psidii MF-1</name>
    <dbReference type="NCBI Taxonomy" id="1389203"/>
    <lineage>
        <taxon>Eukaryota</taxon>
        <taxon>Fungi</taxon>
        <taxon>Dikarya</taxon>
        <taxon>Basidiomycota</taxon>
        <taxon>Pucciniomycotina</taxon>
        <taxon>Pucciniomycetes</taxon>
        <taxon>Pucciniales</taxon>
        <taxon>Sphaerophragmiaceae</taxon>
        <taxon>Austropuccinia</taxon>
    </lineage>
</organism>
<dbReference type="OrthoDB" id="3158924at2759"/>
<dbReference type="Proteomes" id="UP000765509">
    <property type="component" value="Unassembled WGS sequence"/>
</dbReference>
<comment type="caution">
    <text evidence="1">The sequence shown here is derived from an EMBL/GenBank/DDBJ whole genome shotgun (WGS) entry which is preliminary data.</text>
</comment>